<evidence type="ECO:0000313" key="2">
    <source>
        <dbReference type="EMBL" id="MBW7462024.1"/>
    </source>
</evidence>
<feature type="non-terminal residue" evidence="2">
    <location>
        <position position="132"/>
    </location>
</feature>
<dbReference type="SUPFAM" id="SSF48208">
    <property type="entry name" value="Six-hairpin glycosidases"/>
    <property type="match status" value="1"/>
</dbReference>
<dbReference type="Pfam" id="PF22422">
    <property type="entry name" value="MGH1-like_GH"/>
    <property type="match status" value="1"/>
</dbReference>
<sequence length="132" mass="15206">WREKAERIRSSIKEHLWDEKIGWFLCRYPDGHMEEVYSIQAYDTLRMGVCTENMADALLTHLRDGAFLAPYGVSSISAEDTVHYELNDPDWSGGGSYTGESTVLALTLWEIGKPELAWDVLKRLFWMGRHLP</sequence>
<dbReference type="InterPro" id="IPR008928">
    <property type="entry name" value="6-hairpin_glycosidase_sf"/>
</dbReference>
<dbReference type="InterPro" id="IPR012341">
    <property type="entry name" value="6hp_glycosidase-like_sf"/>
</dbReference>
<name>A0ABS7CM66_9BACL</name>
<accession>A0ABS7CM66</accession>
<reference evidence="2 3" key="1">
    <citation type="submission" date="2021-07" db="EMBL/GenBank/DDBJ databases">
        <title>Paenibacillus radiodurans sp. nov., isolated from the southeastern edge of Tengger Desert.</title>
        <authorList>
            <person name="Zhang G."/>
        </authorList>
    </citation>
    <scope>NUCLEOTIDE SEQUENCE [LARGE SCALE GENOMIC DNA]</scope>
    <source>
        <strain evidence="2 3">CCM 7311</strain>
    </source>
</reference>
<evidence type="ECO:0000313" key="3">
    <source>
        <dbReference type="Proteomes" id="UP001519887"/>
    </source>
</evidence>
<protein>
    <recommendedName>
        <fullName evidence="1">Mannosylglycerate hydrolase MGH1-like glycoside hydrolase domain-containing protein</fullName>
    </recommendedName>
</protein>
<dbReference type="InterPro" id="IPR054491">
    <property type="entry name" value="MGH1-like_GH"/>
</dbReference>
<organism evidence="2 3">
    <name type="scientific">Paenibacillus sepulcri</name>
    <dbReference type="NCBI Taxonomy" id="359917"/>
    <lineage>
        <taxon>Bacteria</taxon>
        <taxon>Bacillati</taxon>
        <taxon>Bacillota</taxon>
        <taxon>Bacilli</taxon>
        <taxon>Bacillales</taxon>
        <taxon>Paenibacillaceae</taxon>
        <taxon>Paenibacillus</taxon>
    </lineage>
</organism>
<gene>
    <name evidence="2" type="ORF">K0U00_49035</name>
</gene>
<keyword evidence="3" id="KW-1185">Reference proteome</keyword>
<feature type="non-terminal residue" evidence="2">
    <location>
        <position position="1"/>
    </location>
</feature>
<proteinExistence type="predicted"/>
<dbReference type="Proteomes" id="UP001519887">
    <property type="component" value="Unassembled WGS sequence"/>
</dbReference>
<evidence type="ECO:0000259" key="1">
    <source>
        <dbReference type="Pfam" id="PF22422"/>
    </source>
</evidence>
<dbReference type="Gene3D" id="1.50.10.10">
    <property type="match status" value="1"/>
</dbReference>
<comment type="caution">
    <text evidence="2">The sequence shown here is derived from an EMBL/GenBank/DDBJ whole genome shotgun (WGS) entry which is preliminary data.</text>
</comment>
<feature type="domain" description="Mannosylglycerate hydrolase MGH1-like glycoside hydrolase" evidence="1">
    <location>
        <begin position="1"/>
        <end position="93"/>
    </location>
</feature>
<dbReference type="EMBL" id="JAHZIK010003504">
    <property type="protein sequence ID" value="MBW7462024.1"/>
    <property type="molecule type" value="Genomic_DNA"/>
</dbReference>